<dbReference type="SUPFAM" id="SSF52540">
    <property type="entry name" value="P-loop containing nucleoside triphosphate hydrolases"/>
    <property type="match status" value="1"/>
</dbReference>
<dbReference type="InterPro" id="IPR041118">
    <property type="entry name" value="Rx_N"/>
</dbReference>
<keyword evidence="12" id="KW-1185">Reference proteome</keyword>
<dbReference type="Proteomes" id="UP001324115">
    <property type="component" value="Unassembled WGS sequence"/>
</dbReference>
<dbReference type="FunFam" id="3.40.50.300:FF:001091">
    <property type="entry name" value="Probable disease resistance protein At1g61300"/>
    <property type="match status" value="1"/>
</dbReference>
<evidence type="ECO:0000256" key="2">
    <source>
        <dbReference type="ARBA" id="ARBA00022737"/>
    </source>
</evidence>
<dbReference type="Pfam" id="PF18052">
    <property type="entry name" value="Rx_N"/>
    <property type="match status" value="1"/>
</dbReference>
<dbReference type="InterPro" id="IPR058922">
    <property type="entry name" value="WHD_DRP"/>
</dbReference>
<dbReference type="GO" id="GO:0051707">
    <property type="term" value="P:response to other organism"/>
    <property type="evidence" value="ECO:0007669"/>
    <property type="project" value="UniProtKB-ARBA"/>
</dbReference>
<name>A0AAN7FJ71_QUERU</name>
<keyword evidence="3" id="KW-0547">Nucleotide-binding</keyword>
<feature type="domain" description="R13L1/DRL21-like LRR repeat region" evidence="10">
    <location>
        <begin position="691"/>
        <end position="810"/>
    </location>
</feature>
<protein>
    <recommendedName>
        <fullName evidence="13">Disease resistance RPP13-like protein 1</fullName>
    </recommendedName>
</protein>
<dbReference type="GO" id="GO:0043531">
    <property type="term" value="F:ADP binding"/>
    <property type="evidence" value="ECO:0007669"/>
    <property type="project" value="InterPro"/>
</dbReference>
<gene>
    <name evidence="11" type="ORF">RGQ29_016472</name>
</gene>
<dbReference type="Gene3D" id="3.40.50.300">
    <property type="entry name" value="P-loop containing nucleotide triphosphate hydrolases"/>
    <property type="match status" value="1"/>
</dbReference>
<accession>A0AAN7FJ71</accession>
<dbReference type="InterPro" id="IPR042197">
    <property type="entry name" value="Apaf_helical"/>
</dbReference>
<comment type="caution">
    <text evidence="11">The sequence shown here is derived from an EMBL/GenBank/DDBJ whole genome shotgun (WGS) entry which is preliminary data.</text>
</comment>
<dbReference type="InterPro" id="IPR003591">
    <property type="entry name" value="Leu-rich_rpt_typical-subtyp"/>
</dbReference>
<evidence type="ECO:0008006" key="13">
    <source>
        <dbReference type="Google" id="ProtNLM"/>
    </source>
</evidence>
<evidence type="ECO:0000256" key="5">
    <source>
        <dbReference type="ARBA" id="ARBA00022840"/>
    </source>
</evidence>
<proteinExistence type="predicted"/>
<dbReference type="Pfam" id="PF00931">
    <property type="entry name" value="NB-ARC"/>
    <property type="match status" value="1"/>
</dbReference>
<reference evidence="11 12" key="1">
    <citation type="journal article" date="2023" name="G3 (Bethesda)">
        <title>A haplotype-resolved chromosome-scale genome for Quercus rubra L. provides insights into the genetics of adaptive traits for red oak species.</title>
        <authorList>
            <person name="Kapoor B."/>
            <person name="Jenkins J."/>
            <person name="Schmutz J."/>
            <person name="Zhebentyayeva T."/>
            <person name="Kuelheim C."/>
            <person name="Coggeshall M."/>
            <person name="Heim C."/>
            <person name="Lasky J.R."/>
            <person name="Leites L."/>
            <person name="Islam-Faridi N."/>
            <person name="Romero-Severson J."/>
            <person name="DeLeo V.L."/>
            <person name="Lucas S.M."/>
            <person name="Lazic D."/>
            <person name="Gailing O."/>
            <person name="Carlson J."/>
            <person name="Staton M."/>
        </authorList>
    </citation>
    <scope>NUCLEOTIDE SEQUENCE [LARGE SCALE GENOMIC DNA]</scope>
    <source>
        <strain evidence="11">Pseudo-F2</strain>
    </source>
</reference>
<dbReference type="GO" id="GO:0006952">
    <property type="term" value="P:defense response"/>
    <property type="evidence" value="ECO:0007669"/>
    <property type="project" value="UniProtKB-KW"/>
</dbReference>
<evidence type="ECO:0000256" key="4">
    <source>
        <dbReference type="ARBA" id="ARBA00022821"/>
    </source>
</evidence>
<dbReference type="EMBL" id="JAXUIC010000004">
    <property type="protein sequence ID" value="KAK4592009.1"/>
    <property type="molecule type" value="Genomic_DNA"/>
</dbReference>
<dbReference type="Gene3D" id="1.10.10.10">
    <property type="entry name" value="Winged helix-like DNA-binding domain superfamily/Winged helix DNA-binding domain"/>
    <property type="match status" value="1"/>
</dbReference>
<evidence type="ECO:0000256" key="6">
    <source>
        <dbReference type="SAM" id="MobiDB-lite"/>
    </source>
</evidence>
<keyword evidence="5" id="KW-0067">ATP-binding</keyword>
<dbReference type="SUPFAM" id="SSF52058">
    <property type="entry name" value="L domain-like"/>
    <property type="match status" value="2"/>
</dbReference>
<dbReference type="Pfam" id="PF25019">
    <property type="entry name" value="LRR_R13L1-DRL21"/>
    <property type="match status" value="1"/>
</dbReference>
<keyword evidence="2" id="KW-0677">Repeat</keyword>
<dbReference type="SMART" id="SM00369">
    <property type="entry name" value="LRR_TYP"/>
    <property type="match status" value="2"/>
</dbReference>
<organism evidence="11 12">
    <name type="scientific">Quercus rubra</name>
    <name type="common">Northern red oak</name>
    <name type="synonym">Quercus borealis</name>
    <dbReference type="NCBI Taxonomy" id="3512"/>
    <lineage>
        <taxon>Eukaryota</taxon>
        <taxon>Viridiplantae</taxon>
        <taxon>Streptophyta</taxon>
        <taxon>Embryophyta</taxon>
        <taxon>Tracheophyta</taxon>
        <taxon>Spermatophyta</taxon>
        <taxon>Magnoliopsida</taxon>
        <taxon>eudicotyledons</taxon>
        <taxon>Gunneridae</taxon>
        <taxon>Pentapetalae</taxon>
        <taxon>rosids</taxon>
        <taxon>fabids</taxon>
        <taxon>Fagales</taxon>
        <taxon>Fagaceae</taxon>
        <taxon>Quercus</taxon>
    </lineage>
</organism>
<evidence type="ECO:0000256" key="3">
    <source>
        <dbReference type="ARBA" id="ARBA00022741"/>
    </source>
</evidence>
<evidence type="ECO:0000259" key="9">
    <source>
        <dbReference type="Pfam" id="PF23559"/>
    </source>
</evidence>
<dbReference type="InterPro" id="IPR036388">
    <property type="entry name" value="WH-like_DNA-bd_sf"/>
</dbReference>
<sequence length="1312" mass="148681">MSIVLEVAAGPALAALFDVLFANLSSSDLLNVFRQKNVDADLKKWKRTLLKIHAVLEDAEEKQMTSRLVKIWLDELEDLVYDVDDILDEFATEALRRKLHEEERSTSKIRKFIPACCFNPSSIKFDVSMRSKIEGINTRLQEIVTERAGLKLNDGAGVRTRTTRPMPPSTSHVNEDHTYGRDEDKKAIVKLLLESGDAQLSVIPIVGMGGLGKTTLAQLVYDEVRCHFKLNAWVCVSEDFDNLRLTKEILHSFTDESCDDNNYLDSLQGKLKGTLSGKKFLLILDDVWNENHDLWTELCKPFESGAQGSKIVVTTRNDGVSSIMGTTPPYKLKELSDDACLRVFTHHALEAADFSEYPELKEFGQKIVDRCKGAPLAAKALGGLLRNKYDPYEWEEVLNSKIWDIPQDKSSIFSVLKLSYHYLPSHLKRCFAYCSLFPKNNEFEEKELVLLWMAEGLVQETKRKKPMEDLGGEYFLDLLKRSFFELSSSHESRFVMHDLMHDLAQWAAGDLCCRLEVQLGGSKQSEISTKVRHFSYIKHSNDCIQKFDEEVHLRTFLSLPLYNPYGLANFDVKYCSLPQLRCLRVLSLSGNDIHKLPSSIGDLKHLRYLNLSYTEITILPKSTSSLYNLQTLILKNCFHLTKLPKKIENLVNLRHLDITNANSIIEMPVGIAKLKSLRTLSNFVVGKDKIVDLMNLESLRTLCISHLENMLDARKVNLKGKKNLNTLVMEWDDDLQDAEVATNILEMLRPHETMKTLSIKGYVGAKFPTWLEDPSFSNMVDLRIKRCGKCMFLPAFGQLSFLKHLVINRMDGVQSIGPEFYGEHCKQPFRSLVKLCFEDMNEWQDWIPCGAGFEEFPCLHELSISNCHKLEGKLPHHLPSLEKLSIDSCEKLVVSFSSLSMLKEVKIWRCKDVVVDGFVKAEKLKIAYCQEVTSLSLLALEIIIDLCQSLVNIKLKSTVRTLTITECSALESLEFVMDEGGASSTSSLLMNEENLSCIGNNNASLLEHLTISNCPSLKCVSTIVDLAAMLKFLDIRRCPNLTSLGDTLPTTLKVLKLWGCPKLESIVDRLNKDTLLEELVIYNCENLRCLPRGLHELCHLKDIDITWCDSLISLGDLLPTDLRRLEIGNCKKLEAWPNNIHNLNFLQVLSIYRCPSIVSFPEEGFPTNLRKLRLLGAKICEQVFELGLHRLTSLTSLSIGNGDMVSFPEEEDGKTMLMLPTSLTTLTLMGFPNLLFLSGKFFQNLSALEQISIFRCPKLASLSEECFPPSLQKLSIYNCPELKRNYEKDGGIMWSKIANIPSVEIDDVEQQE</sequence>
<evidence type="ECO:0000313" key="12">
    <source>
        <dbReference type="Proteomes" id="UP001324115"/>
    </source>
</evidence>
<dbReference type="PANTHER" id="PTHR36766">
    <property type="entry name" value="PLANT BROAD-SPECTRUM MILDEW RESISTANCE PROTEIN RPW8"/>
    <property type="match status" value="1"/>
</dbReference>
<feature type="domain" description="Disease resistance N-terminal" evidence="8">
    <location>
        <begin position="16"/>
        <end position="104"/>
    </location>
</feature>
<dbReference type="InterPro" id="IPR027417">
    <property type="entry name" value="P-loop_NTPase"/>
</dbReference>
<dbReference type="InterPro" id="IPR032675">
    <property type="entry name" value="LRR_dom_sf"/>
</dbReference>
<dbReference type="Pfam" id="PF23559">
    <property type="entry name" value="WHD_DRP"/>
    <property type="match status" value="1"/>
</dbReference>
<dbReference type="FunFam" id="1.10.10.10:FF:000322">
    <property type="entry name" value="Probable disease resistance protein At1g63360"/>
    <property type="match status" value="1"/>
</dbReference>
<dbReference type="InterPro" id="IPR001611">
    <property type="entry name" value="Leu-rich_rpt"/>
</dbReference>
<dbReference type="Gene3D" id="3.80.10.10">
    <property type="entry name" value="Ribonuclease Inhibitor"/>
    <property type="match status" value="3"/>
</dbReference>
<feature type="domain" description="NB-ARC" evidence="7">
    <location>
        <begin position="182"/>
        <end position="351"/>
    </location>
</feature>
<dbReference type="Gene3D" id="1.10.8.430">
    <property type="entry name" value="Helical domain of apoptotic protease-activating factors"/>
    <property type="match status" value="1"/>
</dbReference>
<feature type="domain" description="Disease resistance protein winged helix" evidence="9">
    <location>
        <begin position="436"/>
        <end position="504"/>
    </location>
</feature>
<evidence type="ECO:0000256" key="1">
    <source>
        <dbReference type="ARBA" id="ARBA00022614"/>
    </source>
</evidence>
<dbReference type="PANTHER" id="PTHR36766:SF51">
    <property type="entry name" value="DISEASE RESISTANCE RPP13-LIKE PROTEIN 1"/>
    <property type="match status" value="1"/>
</dbReference>
<dbReference type="Gene3D" id="1.20.5.4130">
    <property type="match status" value="1"/>
</dbReference>
<dbReference type="GO" id="GO:0005524">
    <property type="term" value="F:ATP binding"/>
    <property type="evidence" value="ECO:0007669"/>
    <property type="project" value="UniProtKB-KW"/>
</dbReference>
<evidence type="ECO:0000259" key="7">
    <source>
        <dbReference type="Pfam" id="PF00931"/>
    </source>
</evidence>
<dbReference type="InterPro" id="IPR002182">
    <property type="entry name" value="NB-ARC"/>
</dbReference>
<evidence type="ECO:0000259" key="10">
    <source>
        <dbReference type="Pfam" id="PF25019"/>
    </source>
</evidence>
<dbReference type="PRINTS" id="PR00364">
    <property type="entry name" value="DISEASERSIST"/>
</dbReference>
<keyword evidence="1" id="KW-0433">Leucine-rich repeat</keyword>
<dbReference type="PROSITE" id="PS51450">
    <property type="entry name" value="LRR"/>
    <property type="match status" value="1"/>
</dbReference>
<evidence type="ECO:0000259" key="8">
    <source>
        <dbReference type="Pfam" id="PF18052"/>
    </source>
</evidence>
<dbReference type="Pfam" id="PF13855">
    <property type="entry name" value="LRR_8"/>
    <property type="match status" value="1"/>
</dbReference>
<keyword evidence="4" id="KW-0611">Plant defense</keyword>
<dbReference type="InterPro" id="IPR056789">
    <property type="entry name" value="LRR_R13L1-DRL21"/>
</dbReference>
<feature type="region of interest" description="Disordered" evidence="6">
    <location>
        <begin position="157"/>
        <end position="178"/>
    </location>
</feature>
<evidence type="ECO:0000313" key="11">
    <source>
        <dbReference type="EMBL" id="KAK4592009.1"/>
    </source>
</evidence>